<feature type="domain" description="Cell division protein FtsQ/DivIB C-terminal" evidence="8">
    <location>
        <begin position="125"/>
        <end position="237"/>
    </location>
</feature>
<evidence type="ECO:0000259" key="8">
    <source>
        <dbReference type="Pfam" id="PF03799"/>
    </source>
</evidence>
<dbReference type="InterPro" id="IPR013685">
    <property type="entry name" value="POTRA_FtsQ_type"/>
</dbReference>
<evidence type="ECO:0000256" key="3">
    <source>
        <dbReference type="ARBA" id="ARBA00022618"/>
    </source>
</evidence>
<evidence type="ECO:0000256" key="5">
    <source>
        <dbReference type="ARBA" id="ARBA00022989"/>
    </source>
</evidence>
<reference evidence="11" key="1">
    <citation type="journal article" date="2019" name="Int. J. Syst. Evol. Microbiol.">
        <title>The Global Catalogue of Microorganisms (GCM) 10K type strain sequencing project: providing services to taxonomists for standard genome sequencing and annotation.</title>
        <authorList>
            <consortium name="The Broad Institute Genomics Platform"/>
            <consortium name="The Broad Institute Genome Sequencing Center for Infectious Disease"/>
            <person name="Wu L."/>
            <person name="Ma J."/>
        </authorList>
    </citation>
    <scope>NUCLEOTIDE SEQUENCE [LARGE SCALE GENOMIC DNA]</scope>
    <source>
        <strain evidence="11">IBRC 10765</strain>
    </source>
</reference>
<dbReference type="Gene3D" id="3.10.20.310">
    <property type="entry name" value="membrane protein fhac"/>
    <property type="match status" value="1"/>
</dbReference>
<evidence type="ECO:0000256" key="2">
    <source>
        <dbReference type="ARBA" id="ARBA00022519"/>
    </source>
</evidence>
<comment type="subcellular location">
    <subcellularLocation>
        <location evidence="7">Cell inner membrane</location>
        <topology evidence="7">Single-pass type II membrane protein</topology>
    </subcellularLocation>
    <text evidence="7">Localizes to the division septum.</text>
</comment>
<keyword evidence="5 7" id="KW-1133">Transmembrane helix</keyword>
<proteinExistence type="inferred from homology"/>
<evidence type="ECO:0000256" key="7">
    <source>
        <dbReference type="HAMAP-Rule" id="MF_00911"/>
    </source>
</evidence>
<comment type="similarity">
    <text evidence="7">Belongs to the FtsQ/DivIB family. FtsQ subfamily.</text>
</comment>
<evidence type="ECO:0000256" key="6">
    <source>
        <dbReference type="ARBA" id="ARBA00023306"/>
    </source>
</evidence>
<dbReference type="InterPro" id="IPR026579">
    <property type="entry name" value="FtsQ"/>
</dbReference>
<feature type="transmembrane region" description="Helical" evidence="7">
    <location>
        <begin position="30"/>
        <end position="50"/>
    </location>
</feature>
<feature type="domain" description="POTRA" evidence="9">
    <location>
        <begin position="71"/>
        <end position="121"/>
    </location>
</feature>
<keyword evidence="6 7" id="KW-0131">Cell cycle</keyword>
<dbReference type="Proteomes" id="UP001595617">
    <property type="component" value="Unassembled WGS sequence"/>
</dbReference>
<dbReference type="RefSeq" id="WP_380694491.1">
    <property type="nucleotide sequence ID" value="NZ_JBHRYR010000002.1"/>
</dbReference>
<dbReference type="Pfam" id="PF03799">
    <property type="entry name" value="FtsQ_DivIB_C"/>
    <property type="match status" value="1"/>
</dbReference>
<protein>
    <recommendedName>
        <fullName evidence="7">Cell division protein FtsQ</fullName>
    </recommendedName>
</protein>
<dbReference type="HAMAP" id="MF_00911">
    <property type="entry name" value="FtsQ_subfam"/>
    <property type="match status" value="1"/>
</dbReference>
<comment type="subunit">
    <text evidence="7">Part of a complex composed of FtsB, FtsL and FtsQ.</text>
</comment>
<evidence type="ECO:0000313" key="11">
    <source>
        <dbReference type="Proteomes" id="UP001595617"/>
    </source>
</evidence>
<evidence type="ECO:0000256" key="1">
    <source>
        <dbReference type="ARBA" id="ARBA00022475"/>
    </source>
</evidence>
<dbReference type="PANTHER" id="PTHR35851:SF1">
    <property type="entry name" value="CELL DIVISION PROTEIN FTSQ"/>
    <property type="match status" value="1"/>
</dbReference>
<dbReference type="EMBL" id="JBHRYR010000002">
    <property type="protein sequence ID" value="MFC3852398.1"/>
    <property type="molecule type" value="Genomic_DNA"/>
</dbReference>
<evidence type="ECO:0000256" key="4">
    <source>
        <dbReference type="ARBA" id="ARBA00022692"/>
    </source>
</evidence>
<keyword evidence="2 7" id="KW-0997">Cell inner membrane</keyword>
<dbReference type="InterPro" id="IPR005548">
    <property type="entry name" value="Cell_div_FtsQ/DivIB_C"/>
</dbReference>
<dbReference type="GO" id="GO:0051301">
    <property type="term" value="P:cell division"/>
    <property type="evidence" value="ECO:0007669"/>
    <property type="project" value="UniProtKB-KW"/>
</dbReference>
<sequence length="256" mass="28854">MTRRGATVRRQWPTLSVRLPSFDWLRLRPFVLGACAVCAIALVVFAVRGLSPERVQWSLESDLLFQDESELMAMLQPFQDISFWRVELHAVEAHLATLPWVAQATVTRRWPDQIAIAVREQTPLAYWNDEAFINSRGDVFGPSDLVFDLPRLAGPDGQSVTVMTNYLQFSQMFSLMGQRITALELAERGAWTVYLDNGVVVYLGRQDILQRARRVARVLGDLDNRAEPGAIAVMDARYQFGVAVQWKTEAGVGETV</sequence>
<comment type="function">
    <text evidence="7">Essential cell division protein. May link together the upstream cell division proteins, which are predominantly cytoplasmic, with the downstream cell division proteins, which are predominantly periplasmic. May control correct divisome assembly.</text>
</comment>
<keyword evidence="3 7" id="KW-0132">Cell division</keyword>
<keyword evidence="11" id="KW-1185">Reference proteome</keyword>
<accession>A0ABV7ZV17</accession>
<evidence type="ECO:0000259" key="9">
    <source>
        <dbReference type="Pfam" id="PF08478"/>
    </source>
</evidence>
<name>A0ABV7ZV17_9GAMM</name>
<keyword evidence="1 7" id="KW-1003">Cell membrane</keyword>
<dbReference type="InterPro" id="IPR045335">
    <property type="entry name" value="FtsQ_C_sf"/>
</dbReference>
<comment type="caution">
    <text evidence="10">The sequence shown here is derived from an EMBL/GenBank/DDBJ whole genome shotgun (WGS) entry which is preliminary data.</text>
</comment>
<organism evidence="10 11">
    <name type="scientific">Saccharospirillum mangrovi</name>
    <dbReference type="NCBI Taxonomy" id="2161747"/>
    <lineage>
        <taxon>Bacteria</taxon>
        <taxon>Pseudomonadati</taxon>
        <taxon>Pseudomonadota</taxon>
        <taxon>Gammaproteobacteria</taxon>
        <taxon>Oceanospirillales</taxon>
        <taxon>Saccharospirillaceae</taxon>
        <taxon>Saccharospirillum</taxon>
    </lineage>
</organism>
<keyword evidence="7" id="KW-0472">Membrane</keyword>
<dbReference type="PANTHER" id="PTHR35851">
    <property type="entry name" value="CELL DIVISION PROTEIN FTSQ"/>
    <property type="match status" value="1"/>
</dbReference>
<evidence type="ECO:0000313" key="10">
    <source>
        <dbReference type="EMBL" id="MFC3852398.1"/>
    </source>
</evidence>
<dbReference type="Gene3D" id="3.40.50.11690">
    <property type="entry name" value="Cell division protein FtsQ/DivIB"/>
    <property type="match status" value="1"/>
</dbReference>
<dbReference type="Pfam" id="PF08478">
    <property type="entry name" value="POTRA_1"/>
    <property type="match status" value="1"/>
</dbReference>
<gene>
    <name evidence="7" type="primary">ftsQ</name>
    <name evidence="10" type="ORF">ACFOOG_06080</name>
</gene>
<keyword evidence="4 7" id="KW-0812">Transmembrane</keyword>